<gene>
    <name evidence="1" type="ORF">Slati_3883500</name>
</gene>
<accession>A0AAW2TLT1</accession>
<sequence length="83" mass="9199">MAGSQSVDPSSGRRRSLRRMAAVFRRLIDEEEEEIKGEASSPGEEEKVVADLTPVHPSSSVDLGSSSLQTSHITQMRKEFFYS</sequence>
<dbReference type="EMBL" id="JACGWN010000014">
    <property type="protein sequence ID" value="KAL0405696.1"/>
    <property type="molecule type" value="Genomic_DNA"/>
</dbReference>
<dbReference type="AlphaFoldDB" id="A0AAW2TLT1"/>
<proteinExistence type="predicted"/>
<evidence type="ECO:0000313" key="1">
    <source>
        <dbReference type="EMBL" id="KAL0405696.1"/>
    </source>
</evidence>
<organism evidence="1">
    <name type="scientific">Sesamum latifolium</name>
    <dbReference type="NCBI Taxonomy" id="2727402"/>
    <lineage>
        <taxon>Eukaryota</taxon>
        <taxon>Viridiplantae</taxon>
        <taxon>Streptophyta</taxon>
        <taxon>Embryophyta</taxon>
        <taxon>Tracheophyta</taxon>
        <taxon>Spermatophyta</taxon>
        <taxon>Magnoliopsida</taxon>
        <taxon>eudicotyledons</taxon>
        <taxon>Gunneridae</taxon>
        <taxon>Pentapetalae</taxon>
        <taxon>asterids</taxon>
        <taxon>lamiids</taxon>
        <taxon>Lamiales</taxon>
        <taxon>Pedaliaceae</taxon>
        <taxon>Sesamum</taxon>
    </lineage>
</organism>
<protein>
    <submittedName>
        <fullName evidence="1">Uncharacterized protein</fullName>
    </submittedName>
</protein>
<comment type="caution">
    <text evidence="1">The sequence shown here is derived from an EMBL/GenBank/DDBJ whole genome shotgun (WGS) entry which is preliminary data.</text>
</comment>
<reference evidence="1" key="1">
    <citation type="submission" date="2020-06" db="EMBL/GenBank/DDBJ databases">
        <authorList>
            <person name="Li T."/>
            <person name="Hu X."/>
            <person name="Zhang T."/>
            <person name="Song X."/>
            <person name="Zhang H."/>
            <person name="Dai N."/>
            <person name="Sheng W."/>
            <person name="Hou X."/>
            <person name="Wei L."/>
        </authorList>
    </citation>
    <scope>NUCLEOTIDE SEQUENCE</scope>
    <source>
        <strain evidence="1">KEN1</strain>
        <tissue evidence="1">Leaf</tissue>
    </source>
</reference>
<name>A0AAW2TLT1_9LAMI</name>
<reference evidence="1" key="2">
    <citation type="journal article" date="2024" name="Plant">
        <title>Genomic evolution and insights into agronomic trait innovations of Sesamum species.</title>
        <authorList>
            <person name="Miao H."/>
            <person name="Wang L."/>
            <person name="Qu L."/>
            <person name="Liu H."/>
            <person name="Sun Y."/>
            <person name="Le M."/>
            <person name="Wang Q."/>
            <person name="Wei S."/>
            <person name="Zheng Y."/>
            <person name="Lin W."/>
            <person name="Duan Y."/>
            <person name="Cao H."/>
            <person name="Xiong S."/>
            <person name="Wang X."/>
            <person name="Wei L."/>
            <person name="Li C."/>
            <person name="Ma Q."/>
            <person name="Ju M."/>
            <person name="Zhao R."/>
            <person name="Li G."/>
            <person name="Mu C."/>
            <person name="Tian Q."/>
            <person name="Mei H."/>
            <person name="Zhang T."/>
            <person name="Gao T."/>
            <person name="Zhang H."/>
        </authorList>
    </citation>
    <scope>NUCLEOTIDE SEQUENCE</scope>
    <source>
        <strain evidence="1">KEN1</strain>
    </source>
</reference>